<keyword evidence="7 10" id="KW-1133">Transmembrane helix</keyword>
<evidence type="ECO:0000256" key="7">
    <source>
        <dbReference type="ARBA" id="ARBA00022989"/>
    </source>
</evidence>
<evidence type="ECO:0000256" key="10">
    <source>
        <dbReference type="SAM" id="Phobius"/>
    </source>
</evidence>
<keyword evidence="8 10" id="KW-0472">Membrane</keyword>
<evidence type="ECO:0000313" key="13">
    <source>
        <dbReference type="EMBL" id="KPP74168.1"/>
    </source>
</evidence>
<feature type="transmembrane region" description="Helical" evidence="10">
    <location>
        <begin position="62"/>
        <end position="81"/>
    </location>
</feature>
<evidence type="ECO:0000256" key="9">
    <source>
        <dbReference type="SAM" id="MobiDB-lite"/>
    </source>
</evidence>
<dbReference type="EMBL" id="JARO02001874">
    <property type="protein sequence ID" value="KPP74168.1"/>
    <property type="molecule type" value="Genomic_DNA"/>
</dbReference>
<keyword evidence="5" id="KW-0303">Gap junction</keyword>
<keyword evidence="3" id="KW-1003">Cell membrane</keyword>
<dbReference type="PANTHER" id="PTHR11984">
    <property type="entry name" value="CONNEXIN"/>
    <property type="match status" value="1"/>
</dbReference>
<evidence type="ECO:0000256" key="4">
    <source>
        <dbReference type="ARBA" id="ARBA00022692"/>
    </source>
</evidence>
<dbReference type="InterPro" id="IPR013092">
    <property type="entry name" value="Connexin_N"/>
</dbReference>
<comment type="subcellular location">
    <subcellularLocation>
        <location evidence="1">Cell junction</location>
        <location evidence="1">Gap junction</location>
    </subcellularLocation>
    <subcellularLocation>
        <location evidence="2">Cell membrane</location>
        <topology evidence="2">Multi-pass membrane protein</topology>
    </subcellularLocation>
</comment>
<evidence type="ECO:0000256" key="3">
    <source>
        <dbReference type="ARBA" id="ARBA00022475"/>
    </source>
</evidence>
<dbReference type="Gene3D" id="1.20.1440.80">
    <property type="entry name" value="Gap junction channel protein cysteine-rich domain"/>
    <property type="match status" value="1"/>
</dbReference>
<dbReference type="SMART" id="SM01089">
    <property type="entry name" value="Connexin_CCC"/>
    <property type="match status" value="1"/>
</dbReference>
<reference evidence="13 14" key="1">
    <citation type="submission" date="2015-08" db="EMBL/GenBank/DDBJ databases">
        <title>The genome of the Asian arowana (Scleropages formosus).</title>
        <authorList>
            <person name="Tan M.H."/>
            <person name="Gan H.M."/>
            <person name="Croft L.J."/>
            <person name="Austin C.M."/>
        </authorList>
    </citation>
    <scope>NUCLEOTIDE SEQUENCE [LARGE SCALE GENOMIC DNA]</scope>
    <source>
        <strain evidence="13">Aro1</strain>
    </source>
</reference>
<keyword evidence="4 10" id="KW-0812">Transmembrane</keyword>
<evidence type="ECO:0000256" key="2">
    <source>
        <dbReference type="ARBA" id="ARBA00004651"/>
    </source>
</evidence>
<dbReference type="InterPro" id="IPR000500">
    <property type="entry name" value="Connexin"/>
</dbReference>
<feature type="domain" description="Connexin cysteine-rich" evidence="12">
    <location>
        <begin position="129"/>
        <end position="195"/>
    </location>
</feature>
<dbReference type="SMART" id="SM00037">
    <property type="entry name" value="CNX"/>
    <property type="match status" value="1"/>
</dbReference>
<protein>
    <submittedName>
        <fullName evidence="13">Gap junction delta-4 protein-like</fullName>
    </submittedName>
</protein>
<feature type="transmembrane region" description="Helical" evidence="10">
    <location>
        <begin position="12"/>
        <end position="30"/>
    </location>
</feature>
<feature type="region of interest" description="Disordered" evidence="9">
    <location>
        <begin position="245"/>
        <end position="288"/>
    </location>
</feature>
<dbReference type="Proteomes" id="UP000034805">
    <property type="component" value="Unassembled WGS sequence"/>
</dbReference>
<sequence length="354" mass="38281">MPLLAGKLRFVLLLLLRVPVLLFAAFPLYVDDQERFACNTLQPGCAAVCYDTFSPMSPLRLWLVHLAAVCLPCAAFGVYVVHKATPVPAALSGAERSPPSDGSTSRVQRGEADTYAAAYFLHLVPRVLLEAGFGAGQYYLFGMDVPRRFLCHEIPCTTTVDCYTSGPTEKTVMLRLTLGLSAFSVLFDLADLACAARRWADRVRGRRRTLVEKIYEEERYDLSAGGQGADTGVPVALDLGATTTAAAHGRTSSTGETGEADPLPAPFVPPQAREDAPEREGSEVALCPASLPGSPRQLWVCKRGRLRPPPPPRRDSSATAVCTTRAGQYTLVEKTAPDLQANSADVQDKRSEWV</sequence>
<organism evidence="13 14">
    <name type="scientific">Scleropages formosus</name>
    <name type="common">Asian bonytongue</name>
    <name type="synonym">Osteoglossum formosum</name>
    <dbReference type="NCBI Taxonomy" id="113540"/>
    <lineage>
        <taxon>Eukaryota</taxon>
        <taxon>Metazoa</taxon>
        <taxon>Chordata</taxon>
        <taxon>Craniata</taxon>
        <taxon>Vertebrata</taxon>
        <taxon>Euteleostomi</taxon>
        <taxon>Actinopterygii</taxon>
        <taxon>Neopterygii</taxon>
        <taxon>Teleostei</taxon>
        <taxon>Osteoglossocephala</taxon>
        <taxon>Osteoglossomorpha</taxon>
        <taxon>Osteoglossiformes</taxon>
        <taxon>Osteoglossidae</taxon>
        <taxon>Scleropages</taxon>
    </lineage>
</organism>
<comment type="caution">
    <text evidence="13">The sequence shown here is derived from an EMBL/GenBank/DDBJ whole genome shotgun (WGS) entry which is preliminary data.</text>
</comment>
<feature type="compositionally biased region" description="Basic and acidic residues" evidence="9">
    <location>
        <begin position="272"/>
        <end position="282"/>
    </location>
</feature>
<dbReference type="InterPro" id="IPR038359">
    <property type="entry name" value="Connexin_N_sf"/>
</dbReference>
<dbReference type="GO" id="GO:0005243">
    <property type="term" value="F:gap junction channel activity"/>
    <property type="evidence" value="ECO:0007669"/>
    <property type="project" value="TreeGrafter"/>
</dbReference>
<feature type="region of interest" description="Disordered" evidence="9">
    <location>
        <begin position="333"/>
        <end position="354"/>
    </location>
</feature>
<evidence type="ECO:0000259" key="12">
    <source>
        <dbReference type="SMART" id="SM01089"/>
    </source>
</evidence>
<dbReference type="GO" id="GO:0007267">
    <property type="term" value="P:cell-cell signaling"/>
    <property type="evidence" value="ECO:0007669"/>
    <property type="project" value="TreeGrafter"/>
</dbReference>
<dbReference type="InterPro" id="IPR019570">
    <property type="entry name" value="Connexin_CCC"/>
</dbReference>
<accession>A0A0P7VKN6</accession>
<dbReference type="Pfam" id="PF00029">
    <property type="entry name" value="Connexin"/>
    <property type="match status" value="1"/>
</dbReference>
<gene>
    <name evidence="13" type="ORF">Z043_106694</name>
</gene>
<dbReference type="AlphaFoldDB" id="A0A0P7VKN6"/>
<name>A0A0P7VKN6_SCLFO</name>
<dbReference type="PANTHER" id="PTHR11984:SF3">
    <property type="entry name" value="GAP JUNCTION DELTA-4 PROTEIN"/>
    <property type="match status" value="1"/>
</dbReference>
<evidence type="ECO:0000256" key="6">
    <source>
        <dbReference type="ARBA" id="ARBA00022949"/>
    </source>
</evidence>
<evidence type="ECO:0000256" key="1">
    <source>
        <dbReference type="ARBA" id="ARBA00004610"/>
    </source>
</evidence>
<dbReference type="GO" id="GO:0005922">
    <property type="term" value="C:connexin complex"/>
    <property type="evidence" value="ECO:0007669"/>
    <property type="project" value="InterPro"/>
</dbReference>
<dbReference type="PRINTS" id="PR00206">
    <property type="entry name" value="CONNEXIN"/>
</dbReference>
<dbReference type="PROSITE" id="PS00407">
    <property type="entry name" value="CONNEXINS_1"/>
    <property type="match status" value="1"/>
</dbReference>
<evidence type="ECO:0000313" key="14">
    <source>
        <dbReference type="Proteomes" id="UP000034805"/>
    </source>
</evidence>
<proteinExistence type="predicted"/>
<feature type="domain" description="Connexin N-terminal" evidence="11">
    <location>
        <begin position="27"/>
        <end position="60"/>
    </location>
</feature>
<evidence type="ECO:0000256" key="8">
    <source>
        <dbReference type="ARBA" id="ARBA00023136"/>
    </source>
</evidence>
<evidence type="ECO:0000256" key="5">
    <source>
        <dbReference type="ARBA" id="ARBA00022868"/>
    </source>
</evidence>
<keyword evidence="6" id="KW-0965">Cell junction</keyword>
<evidence type="ECO:0000259" key="11">
    <source>
        <dbReference type="SMART" id="SM00037"/>
    </source>
</evidence>
<dbReference type="InterPro" id="IPR017990">
    <property type="entry name" value="Connexin_CS"/>
</dbReference>